<evidence type="ECO:0000313" key="2">
    <source>
        <dbReference type="EMBL" id="KHS48743.1"/>
    </source>
</evidence>
<evidence type="ECO:0000256" key="1">
    <source>
        <dbReference type="SAM" id="MobiDB-lite"/>
    </source>
</evidence>
<evidence type="ECO:0000313" key="3">
    <source>
        <dbReference type="Proteomes" id="UP000031338"/>
    </source>
</evidence>
<organism evidence="2 3">
    <name type="scientific">Novosphingobium subterraneum</name>
    <dbReference type="NCBI Taxonomy" id="48936"/>
    <lineage>
        <taxon>Bacteria</taxon>
        <taxon>Pseudomonadati</taxon>
        <taxon>Pseudomonadota</taxon>
        <taxon>Alphaproteobacteria</taxon>
        <taxon>Sphingomonadales</taxon>
        <taxon>Sphingomonadaceae</taxon>
        <taxon>Novosphingobium</taxon>
    </lineage>
</organism>
<gene>
    <name evidence="2" type="ORF">NJ75_00825</name>
</gene>
<comment type="caution">
    <text evidence="2">The sequence shown here is derived from an EMBL/GenBank/DDBJ whole genome shotgun (WGS) entry which is preliminary data.</text>
</comment>
<name>A0A0B8ZQK3_9SPHN</name>
<sequence length="226" mass="23578">MANAFGAIGAAGAQRVQRGASPKTHRAIPAVTQGQTGQPRADSTAPNPERRCGCGTRHDCATVSAQTTGSFHAAACQKPRQYASRCQSFVLSHVSDHQAEPTRGSEPPPATRSRSRAPSLACHNGTAPVARSVISHRRNRPHSPADDLPCRASPLILSLSKDAHPDPLQFTGGGMKGQRLTPAIPQAGGPRDFLNAVKLVAAGWANQCRANEKGATAAAPSPITPR</sequence>
<reference evidence="2 3" key="1">
    <citation type="submission" date="2014-10" db="EMBL/GenBank/DDBJ databases">
        <title>Draft genome sequence of Novosphingobium subterraneum DSM 12447.</title>
        <authorList>
            <person name="Gan H.M."/>
            <person name="Gan H.Y."/>
            <person name="Savka M.A."/>
        </authorList>
    </citation>
    <scope>NUCLEOTIDE SEQUENCE [LARGE SCALE GENOMIC DNA]</scope>
    <source>
        <strain evidence="2 3">DSM 12447</strain>
    </source>
</reference>
<keyword evidence="3" id="KW-1185">Reference proteome</keyword>
<protein>
    <submittedName>
        <fullName evidence="2">Uncharacterized protein</fullName>
    </submittedName>
</protein>
<dbReference type="Proteomes" id="UP000031338">
    <property type="component" value="Unassembled WGS sequence"/>
</dbReference>
<accession>A0A0B8ZQK3</accession>
<proteinExistence type="predicted"/>
<dbReference type="EMBL" id="JRVC01000003">
    <property type="protein sequence ID" value="KHS48743.1"/>
    <property type="molecule type" value="Genomic_DNA"/>
</dbReference>
<feature type="compositionally biased region" description="Low complexity" evidence="1">
    <location>
        <begin position="1"/>
        <end position="20"/>
    </location>
</feature>
<feature type="region of interest" description="Disordered" evidence="1">
    <location>
        <begin position="94"/>
        <end position="149"/>
    </location>
</feature>
<feature type="region of interest" description="Disordered" evidence="1">
    <location>
        <begin position="1"/>
        <end position="54"/>
    </location>
</feature>
<dbReference type="AlphaFoldDB" id="A0A0B8ZQK3"/>